<dbReference type="PANTHER" id="PTHR23508:SF10">
    <property type="entry name" value="CARBOXYLIC ACID TRANSPORTER PROTEIN HOMOLOG"/>
    <property type="match status" value="1"/>
</dbReference>
<feature type="transmembrane region" description="Helical" evidence="5">
    <location>
        <begin position="69"/>
        <end position="89"/>
    </location>
</feature>
<dbReference type="PANTHER" id="PTHR23508">
    <property type="entry name" value="CARBOXYLIC ACID TRANSPORTER PROTEIN HOMOLOG"/>
    <property type="match status" value="1"/>
</dbReference>
<dbReference type="EMBL" id="CP045483">
    <property type="protein sequence ID" value="QGR19190.1"/>
    <property type="molecule type" value="Genomic_DNA"/>
</dbReference>
<dbReference type="KEGG" id="sazo:D1868_03835"/>
<dbReference type="SUPFAM" id="SSF103473">
    <property type="entry name" value="MFS general substrate transporter"/>
    <property type="match status" value="1"/>
</dbReference>
<evidence type="ECO:0000313" key="8">
    <source>
        <dbReference type="Proteomes" id="UP000423396"/>
    </source>
</evidence>
<gene>
    <name evidence="7" type="ORF">D1868_03835</name>
</gene>
<evidence type="ECO:0000256" key="2">
    <source>
        <dbReference type="ARBA" id="ARBA00022692"/>
    </source>
</evidence>
<feature type="transmembrane region" description="Helical" evidence="5">
    <location>
        <begin position="195"/>
        <end position="213"/>
    </location>
</feature>
<proteinExistence type="predicted"/>
<evidence type="ECO:0000256" key="3">
    <source>
        <dbReference type="ARBA" id="ARBA00022989"/>
    </source>
</evidence>
<dbReference type="RefSeq" id="WP_156005718.1">
    <property type="nucleotide sequence ID" value="NZ_CP045483.1"/>
</dbReference>
<dbReference type="AlphaFoldDB" id="A0A650CMW0"/>
<comment type="subcellular location">
    <subcellularLocation>
        <location evidence="1">Membrane</location>
        <topology evidence="1">Multi-pass membrane protein</topology>
    </subcellularLocation>
</comment>
<reference evidence="7 8" key="1">
    <citation type="submission" date="2019-10" db="EMBL/GenBank/DDBJ databases">
        <title>Genome Sequences from Six Type Strain Members of the Archaeal Family Sulfolobaceae: Acidianus ambivalens, Acidianus infernus, Metallosphaera prunae, Stygiolobus azoricus, Sulfolobus metallicus, and Sulfurisphaera ohwakuensis.</title>
        <authorList>
            <person name="Counts J.A."/>
            <person name="Kelly R.M."/>
        </authorList>
    </citation>
    <scope>NUCLEOTIDE SEQUENCE [LARGE SCALE GENOMIC DNA]</scope>
    <source>
        <strain evidence="7 8">FC6</strain>
    </source>
</reference>
<protein>
    <submittedName>
        <fullName evidence="7">MFS transporter</fullName>
    </submittedName>
</protein>
<feature type="transmembrane region" description="Helical" evidence="5">
    <location>
        <begin position="263"/>
        <end position="292"/>
    </location>
</feature>
<dbReference type="PROSITE" id="PS50850">
    <property type="entry name" value="MFS"/>
    <property type="match status" value="1"/>
</dbReference>
<accession>A0A650CMW0</accession>
<feature type="transmembrane region" description="Helical" evidence="5">
    <location>
        <begin position="95"/>
        <end position="116"/>
    </location>
</feature>
<keyword evidence="8" id="KW-1185">Reference proteome</keyword>
<evidence type="ECO:0000313" key="7">
    <source>
        <dbReference type="EMBL" id="QGR19190.1"/>
    </source>
</evidence>
<dbReference type="InterPro" id="IPR011701">
    <property type="entry name" value="MFS"/>
</dbReference>
<dbReference type="GeneID" id="42798174"/>
<organism evidence="7 8">
    <name type="scientific">Stygiolobus azoricus</name>
    <dbReference type="NCBI Taxonomy" id="41675"/>
    <lineage>
        <taxon>Archaea</taxon>
        <taxon>Thermoproteota</taxon>
        <taxon>Thermoprotei</taxon>
        <taxon>Sulfolobales</taxon>
        <taxon>Sulfolobaceae</taxon>
        <taxon>Stygiolobus</taxon>
    </lineage>
</organism>
<sequence length="379" mass="41475">MLSKKQIALLSIGTSLTFWDIFNVPYIENYASKQIGEISSTLILSTEMLGYFLGGVINGYLASKYGRKFGLLSSMVLISMGSLLGFISLNLAMLLVAELLIGIGIEGEVSVVPSYVSEMSSAESRGKNVGYTTMSGFLMSLVVTPIAILLGEDFWRLLFLPSLFLAVIALLFRIKLPESVLWENKRYDSLKWDKDVVIFTLIWFASYFTGYALFSTPIFSLISSHGYTPSNLYFGYILYGDPLGVVVASVLNDRLQRKYTSSLANLLSAILMVIWPFSGIMFLPIGFAIMFLQGFKFPAMYTYTAENLGTKIRTLGYGIADGIGHLGGAVGPIVFVLLQDHIGLAFSTGVVGMVAIISSILIMAFGQITNKIPLDKIKG</sequence>
<dbReference type="OrthoDB" id="43373at2157"/>
<feature type="transmembrane region" description="Helical" evidence="5">
    <location>
        <begin position="128"/>
        <end position="148"/>
    </location>
</feature>
<dbReference type="GO" id="GO:0005886">
    <property type="term" value="C:plasma membrane"/>
    <property type="evidence" value="ECO:0007669"/>
    <property type="project" value="TreeGrafter"/>
</dbReference>
<dbReference type="Gene3D" id="1.20.1250.20">
    <property type="entry name" value="MFS general substrate transporter like domains"/>
    <property type="match status" value="2"/>
</dbReference>
<dbReference type="GO" id="GO:0046943">
    <property type="term" value="F:carboxylic acid transmembrane transporter activity"/>
    <property type="evidence" value="ECO:0007669"/>
    <property type="project" value="TreeGrafter"/>
</dbReference>
<dbReference type="Pfam" id="PF07690">
    <property type="entry name" value="MFS_1"/>
    <property type="match status" value="1"/>
</dbReference>
<dbReference type="CDD" id="cd17316">
    <property type="entry name" value="MFS_SV2_like"/>
    <property type="match status" value="1"/>
</dbReference>
<dbReference type="InterPro" id="IPR036259">
    <property type="entry name" value="MFS_trans_sf"/>
</dbReference>
<feature type="transmembrane region" description="Helical" evidence="5">
    <location>
        <begin position="233"/>
        <end position="251"/>
    </location>
</feature>
<feature type="transmembrane region" description="Helical" evidence="5">
    <location>
        <begin position="38"/>
        <end position="57"/>
    </location>
</feature>
<dbReference type="InterPro" id="IPR020846">
    <property type="entry name" value="MFS_dom"/>
</dbReference>
<keyword evidence="3 5" id="KW-1133">Transmembrane helix</keyword>
<name>A0A650CMW0_9CREN</name>
<evidence type="ECO:0000256" key="5">
    <source>
        <dbReference type="SAM" id="Phobius"/>
    </source>
</evidence>
<dbReference type="Proteomes" id="UP000423396">
    <property type="component" value="Chromosome"/>
</dbReference>
<evidence type="ECO:0000259" key="6">
    <source>
        <dbReference type="PROSITE" id="PS50850"/>
    </source>
</evidence>
<feature type="transmembrane region" description="Helical" evidence="5">
    <location>
        <begin position="7"/>
        <end position="26"/>
    </location>
</feature>
<evidence type="ECO:0000256" key="1">
    <source>
        <dbReference type="ARBA" id="ARBA00004141"/>
    </source>
</evidence>
<keyword evidence="2 5" id="KW-0812">Transmembrane</keyword>
<feature type="transmembrane region" description="Helical" evidence="5">
    <location>
        <begin position="342"/>
        <end position="366"/>
    </location>
</feature>
<feature type="transmembrane region" description="Helical" evidence="5">
    <location>
        <begin position="154"/>
        <end position="174"/>
    </location>
</feature>
<evidence type="ECO:0000256" key="4">
    <source>
        <dbReference type="ARBA" id="ARBA00023136"/>
    </source>
</evidence>
<keyword evidence="4 5" id="KW-0472">Membrane</keyword>
<feature type="domain" description="Major facilitator superfamily (MFS) profile" evidence="6">
    <location>
        <begin position="1"/>
        <end position="370"/>
    </location>
</feature>